<keyword evidence="2" id="KW-1185">Reference proteome</keyword>
<name>A0A225DHL2_9BACT</name>
<gene>
    <name evidence="1" type="ORF">FRUB_08150</name>
</gene>
<sequence length="51" mass="5916">MNDPAYRAAGRPITSCHVESTIKQINQRVKGTEKLWRKRARRRSSRFGPTC</sequence>
<dbReference type="Proteomes" id="UP000214646">
    <property type="component" value="Unassembled WGS sequence"/>
</dbReference>
<evidence type="ECO:0000313" key="2">
    <source>
        <dbReference type="Proteomes" id="UP000214646"/>
    </source>
</evidence>
<organism evidence="1 2">
    <name type="scientific">Fimbriiglobus ruber</name>
    <dbReference type="NCBI Taxonomy" id="1908690"/>
    <lineage>
        <taxon>Bacteria</taxon>
        <taxon>Pseudomonadati</taxon>
        <taxon>Planctomycetota</taxon>
        <taxon>Planctomycetia</taxon>
        <taxon>Gemmatales</taxon>
        <taxon>Gemmataceae</taxon>
        <taxon>Fimbriiglobus</taxon>
    </lineage>
</organism>
<comment type="caution">
    <text evidence="1">The sequence shown here is derived from an EMBL/GenBank/DDBJ whole genome shotgun (WGS) entry which is preliminary data.</text>
</comment>
<dbReference type="AlphaFoldDB" id="A0A225DHL2"/>
<evidence type="ECO:0000313" key="1">
    <source>
        <dbReference type="EMBL" id="OWK35587.1"/>
    </source>
</evidence>
<reference evidence="2" key="1">
    <citation type="submission" date="2017-06" db="EMBL/GenBank/DDBJ databases">
        <title>Genome analysis of Fimbriiglobus ruber SP5, the first member of the order Planctomycetales with confirmed chitinolytic capability.</title>
        <authorList>
            <person name="Ravin N.V."/>
            <person name="Rakitin A.L."/>
            <person name="Ivanova A.A."/>
            <person name="Beletsky A.V."/>
            <person name="Kulichevskaya I.S."/>
            <person name="Mardanov A.V."/>
            <person name="Dedysh S.N."/>
        </authorList>
    </citation>
    <scope>NUCLEOTIDE SEQUENCE [LARGE SCALE GENOMIC DNA]</scope>
    <source>
        <strain evidence="2">SP5</strain>
    </source>
</reference>
<dbReference type="EMBL" id="NIDE01000017">
    <property type="protein sequence ID" value="OWK35587.1"/>
    <property type="molecule type" value="Genomic_DNA"/>
</dbReference>
<proteinExistence type="predicted"/>
<accession>A0A225DHL2</accession>
<protein>
    <submittedName>
        <fullName evidence="1">Uncharacterized protein</fullName>
    </submittedName>
</protein>